<dbReference type="SUPFAM" id="SSF54928">
    <property type="entry name" value="RNA-binding domain, RBD"/>
    <property type="match status" value="1"/>
</dbReference>
<dbReference type="GO" id="GO:0003723">
    <property type="term" value="F:RNA binding"/>
    <property type="evidence" value="ECO:0007669"/>
    <property type="project" value="UniProtKB-UniRule"/>
</dbReference>
<dbReference type="GO" id="GO:0071013">
    <property type="term" value="C:catalytic step 2 spliceosome"/>
    <property type="evidence" value="ECO:0007669"/>
    <property type="project" value="TreeGrafter"/>
</dbReference>
<dbReference type="InterPro" id="IPR000504">
    <property type="entry name" value="RRM_dom"/>
</dbReference>
<feature type="compositionally biased region" description="Basic and acidic residues" evidence="3">
    <location>
        <begin position="188"/>
        <end position="197"/>
    </location>
</feature>
<feature type="compositionally biased region" description="Low complexity" evidence="3">
    <location>
        <begin position="145"/>
        <end position="154"/>
    </location>
</feature>
<dbReference type="Proteomes" id="UP000567179">
    <property type="component" value="Unassembled WGS sequence"/>
</dbReference>
<dbReference type="GO" id="GO:0005686">
    <property type="term" value="C:U2 snRNP"/>
    <property type="evidence" value="ECO:0007669"/>
    <property type="project" value="TreeGrafter"/>
</dbReference>
<feature type="compositionally biased region" description="Basic residues" evidence="3">
    <location>
        <begin position="198"/>
        <end position="212"/>
    </location>
</feature>
<dbReference type="GO" id="GO:0071011">
    <property type="term" value="C:precatalytic spliceosome"/>
    <property type="evidence" value="ECO:0007669"/>
    <property type="project" value="TreeGrafter"/>
</dbReference>
<keyword evidence="4" id="KW-1133">Transmembrane helix</keyword>
<feature type="compositionally biased region" description="Basic residues" evidence="3">
    <location>
        <begin position="178"/>
        <end position="187"/>
    </location>
</feature>
<dbReference type="InterPro" id="IPR045844">
    <property type="entry name" value="RRM_Ist3-like"/>
</dbReference>
<dbReference type="GO" id="GO:0000398">
    <property type="term" value="P:mRNA splicing, via spliceosome"/>
    <property type="evidence" value="ECO:0007669"/>
    <property type="project" value="InterPro"/>
</dbReference>
<dbReference type="OrthoDB" id="2587928at2759"/>
<comment type="caution">
    <text evidence="6">The sequence shown here is derived from an EMBL/GenBank/DDBJ whole genome shotgun (WGS) entry which is preliminary data.</text>
</comment>
<evidence type="ECO:0000256" key="2">
    <source>
        <dbReference type="PROSITE-ProRule" id="PRU00176"/>
    </source>
</evidence>
<dbReference type="InterPro" id="IPR012334">
    <property type="entry name" value="Pectin_lyas_fold"/>
</dbReference>
<dbReference type="PANTHER" id="PTHR45880">
    <property type="entry name" value="RNA-BINDING MOTIF PROTEIN, X-LINKED 2"/>
    <property type="match status" value="1"/>
</dbReference>
<dbReference type="Pfam" id="PF00076">
    <property type="entry name" value="RRM_1"/>
    <property type="match status" value="1"/>
</dbReference>
<dbReference type="InterPro" id="IPR012677">
    <property type="entry name" value="Nucleotide-bd_a/b_plait_sf"/>
</dbReference>
<dbReference type="InterPro" id="IPR011050">
    <property type="entry name" value="Pectin_lyase_fold/virulence"/>
</dbReference>
<accession>A0A8H5F341</accession>
<keyword evidence="7" id="KW-1185">Reference proteome</keyword>
<keyword evidence="4" id="KW-0812">Transmembrane</keyword>
<dbReference type="PROSITE" id="PS50102">
    <property type="entry name" value="RRM"/>
    <property type="match status" value="1"/>
</dbReference>
<dbReference type="Gene3D" id="3.30.70.330">
    <property type="match status" value="1"/>
</dbReference>
<sequence>MNVVKEINKINQAELDLGLSGASWHDEYKDSAYIFIGGLHFDLTEGDVITIFSQYGEVLDLNMPRHKDTGARKGFAFLMYEDQRSTILAVDNLNGAKVLEKTLRVDHVKNYTQPKVKTEDGELVDPEEQSFNAKPLMIDDEGADSDTSASTGASIDPEDPMRDYLIAQRREKKASEKGKKKSKSKGKHKDETPEERKARKARRKEKKEKKAKSSALKDVEDLLNSLGRPPSPPPFDDARRSEGFHSTNCTLSLPTFVLYLHDVSAGHTLNYRNTIQHYHYSMKDEAAIRRAHKRMAARDSSSCEPPDPANTVTNRLNQLLQNGGDGYVLNLCANARYLIQAPILFAHNNQEISTVGYPTDDSRATLVVSGPVNNGQGHTTAVDGTCANCSGIKLRHIQIDGTRNGAPSTKGGGNIEFGNANTNQLIEYVKSFDPRGWTCLHVAEGPLKCQTVTIQNNDIGPCGSDAFQEWADGISISCRNSIVRNNMIQGATDGGIVIFGSPGTQVFNNTIWVLNQTLLGGINMVDYDPWSGDYTGVVVRDNAIMGGFATDNDNATMSKGSNFENAIIKIGIAVGPRTWFGDKFGNNVNTNGVIQNNVFSGAFSYGIAATSSRNFTISGNVMQGNTSFIGARGSLCKDTDVVPSPAPFIVDPATTKSMVLQSDFQSIQDGDSLTCVLPPNGGDFWPYGLNPSNTSAPFVTQTSGPNATNKSSAASSSSNIGGAVAGVIVGILAAAVLTYLVRRWHLSRKEKTLLYNSTKQGHYTQKLSQ</sequence>
<protein>
    <recommendedName>
        <fullName evidence="5">RRM domain-containing protein</fullName>
    </recommendedName>
</protein>
<reference evidence="6 7" key="1">
    <citation type="journal article" date="2020" name="ISME J.">
        <title>Uncovering the hidden diversity of litter-decomposition mechanisms in mushroom-forming fungi.</title>
        <authorList>
            <person name="Floudas D."/>
            <person name="Bentzer J."/>
            <person name="Ahren D."/>
            <person name="Johansson T."/>
            <person name="Persson P."/>
            <person name="Tunlid A."/>
        </authorList>
    </citation>
    <scope>NUCLEOTIDE SEQUENCE [LARGE SCALE GENOMIC DNA]</scope>
    <source>
        <strain evidence="6 7">CBS 101986</strain>
    </source>
</reference>
<dbReference type="SUPFAM" id="SSF51126">
    <property type="entry name" value="Pectin lyase-like"/>
    <property type="match status" value="1"/>
</dbReference>
<feature type="domain" description="RRM" evidence="5">
    <location>
        <begin position="32"/>
        <end position="110"/>
    </location>
</feature>
<feature type="transmembrane region" description="Helical" evidence="4">
    <location>
        <begin position="720"/>
        <end position="741"/>
    </location>
</feature>
<dbReference type="SMART" id="SM00360">
    <property type="entry name" value="RRM"/>
    <property type="match status" value="1"/>
</dbReference>
<feature type="region of interest" description="Disordered" evidence="3">
    <location>
        <begin position="114"/>
        <end position="241"/>
    </location>
</feature>
<dbReference type="SMART" id="SM00710">
    <property type="entry name" value="PbH1"/>
    <property type="match status" value="5"/>
</dbReference>
<evidence type="ECO:0000256" key="4">
    <source>
        <dbReference type="SAM" id="Phobius"/>
    </source>
</evidence>
<evidence type="ECO:0000256" key="3">
    <source>
        <dbReference type="SAM" id="MobiDB-lite"/>
    </source>
</evidence>
<dbReference type="PANTHER" id="PTHR45880:SF1">
    <property type="entry name" value="RNA-BINDING MOTIF PROTEIN, X-LINKED 2"/>
    <property type="match status" value="1"/>
</dbReference>
<dbReference type="EMBL" id="JAACJJ010000028">
    <property type="protein sequence ID" value="KAF5322000.1"/>
    <property type="molecule type" value="Genomic_DNA"/>
</dbReference>
<dbReference type="InterPro" id="IPR035979">
    <property type="entry name" value="RBD_domain_sf"/>
</dbReference>
<proteinExistence type="predicted"/>
<evidence type="ECO:0000259" key="5">
    <source>
        <dbReference type="PROSITE" id="PS50102"/>
    </source>
</evidence>
<organism evidence="6 7">
    <name type="scientific">Psilocybe cf. subviscida</name>
    <dbReference type="NCBI Taxonomy" id="2480587"/>
    <lineage>
        <taxon>Eukaryota</taxon>
        <taxon>Fungi</taxon>
        <taxon>Dikarya</taxon>
        <taxon>Basidiomycota</taxon>
        <taxon>Agaricomycotina</taxon>
        <taxon>Agaricomycetes</taxon>
        <taxon>Agaricomycetidae</taxon>
        <taxon>Agaricales</taxon>
        <taxon>Agaricineae</taxon>
        <taxon>Strophariaceae</taxon>
        <taxon>Psilocybe</taxon>
    </lineage>
</organism>
<evidence type="ECO:0000256" key="1">
    <source>
        <dbReference type="ARBA" id="ARBA00022884"/>
    </source>
</evidence>
<evidence type="ECO:0000313" key="6">
    <source>
        <dbReference type="EMBL" id="KAF5322000.1"/>
    </source>
</evidence>
<dbReference type="AlphaFoldDB" id="A0A8H5F341"/>
<evidence type="ECO:0000313" key="7">
    <source>
        <dbReference type="Proteomes" id="UP000567179"/>
    </source>
</evidence>
<keyword evidence="1 2" id="KW-0694">RNA-binding</keyword>
<dbReference type="InterPro" id="IPR051847">
    <property type="entry name" value="RNA_proc/Spliceosome_comp"/>
</dbReference>
<dbReference type="CDD" id="cd12411">
    <property type="entry name" value="RRM_ist3_like"/>
    <property type="match status" value="1"/>
</dbReference>
<dbReference type="InterPro" id="IPR006626">
    <property type="entry name" value="PbH1"/>
</dbReference>
<dbReference type="Gene3D" id="2.160.20.10">
    <property type="entry name" value="Single-stranded right-handed beta-helix, Pectin lyase-like"/>
    <property type="match status" value="1"/>
</dbReference>
<gene>
    <name evidence="6" type="ORF">D9619_000699</name>
</gene>
<keyword evidence="4" id="KW-0472">Membrane</keyword>
<name>A0A8H5F341_9AGAR</name>